<dbReference type="InterPro" id="IPR005467">
    <property type="entry name" value="His_kinase_dom"/>
</dbReference>
<evidence type="ECO:0000256" key="6">
    <source>
        <dbReference type="ARBA" id="ARBA00022679"/>
    </source>
</evidence>
<proteinExistence type="predicted"/>
<dbReference type="InParanoid" id="A0A7X0MWN6"/>
<keyword evidence="13 14" id="KW-0472">Membrane</keyword>
<feature type="transmembrane region" description="Helical" evidence="14">
    <location>
        <begin position="171"/>
        <end position="191"/>
    </location>
</feature>
<keyword evidence="11 14" id="KW-1133">Transmembrane helix</keyword>
<protein>
    <recommendedName>
        <fullName evidence="3">histidine kinase</fullName>
        <ecNumber evidence="3">2.7.13.3</ecNumber>
    </recommendedName>
</protein>
<feature type="domain" description="Histidine kinase" evidence="15">
    <location>
        <begin position="252"/>
        <end position="441"/>
    </location>
</feature>
<comment type="catalytic activity">
    <reaction evidence="1">
        <text>ATP + protein L-histidine = ADP + protein N-phospho-L-histidine.</text>
        <dbReference type="EC" id="2.7.13.3"/>
    </reaction>
</comment>
<evidence type="ECO:0000256" key="9">
    <source>
        <dbReference type="ARBA" id="ARBA00022777"/>
    </source>
</evidence>
<keyword evidence="9 16" id="KW-0418">Kinase</keyword>
<evidence type="ECO:0000256" key="1">
    <source>
        <dbReference type="ARBA" id="ARBA00000085"/>
    </source>
</evidence>
<keyword evidence="5" id="KW-0597">Phosphoprotein</keyword>
<name>A0A7X0MWN6_9GAMM</name>
<evidence type="ECO:0000259" key="15">
    <source>
        <dbReference type="PROSITE" id="PS50109"/>
    </source>
</evidence>
<dbReference type="EC" id="2.7.13.3" evidence="3"/>
<accession>A0A7X0MWN6</accession>
<dbReference type="CDD" id="cd00082">
    <property type="entry name" value="HisKA"/>
    <property type="match status" value="1"/>
</dbReference>
<dbReference type="GO" id="GO:0005524">
    <property type="term" value="F:ATP binding"/>
    <property type="evidence" value="ECO:0007669"/>
    <property type="project" value="UniProtKB-KW"/>
</dbReference>
<comment type="caution">
    <text evidence="16">The sequence shown here is derived from an EMBL/GenBank/DDBJ whole genome shotgun (WGS) entry which is preliminary data.</text>
</comment>
<evidence type="ECO:0000256" key="2">
    <source>
        <dbReference type="ARBA" id="ARBA00004651"/>
    </source>
</evidence>
<evidence type="ECO:0000256" key="14">
    <source>
        <dbReference type="SAM" id="Phobius"/>
    </source>
</evidence>
<dbReference type="Gene3D" id="1.10.287.130">
    <property type="match status" value="1"/>
</dbReference>
<dbReference type="InterPro" id="IPR036097">
    <property type="entry name" value="HisK_dim/P_sf"/>
</dbReference>
<dbReference type="PANTHER" id="PTHR45528:SF1">
    <property type="entry name" value="SENSOR HISTIDINE KINASE CPXA"/>
    <property type="match status" value="1"/>
</dbReference>
<dbReference type="Proteomes" id="UP000528457">
    <property type="component" value="Unassembled WGS sequence"/>
</dbReference>
<dbReference type="Pfam" id="PF00512">
    <property type="entry name" value="HisKA"/>
    <property type="match status" value="1"/>
</dbReference>
<dbReference type="SUPFAM" id="SSF47384">
    <property type="entry name" value="Homodimeric domain of signal transducing histidine kinase"/>
    <property type="match status" value="1"/>
</dbReference>
<dbReference type="PANTHER" id="PTHR45528">
    <property type="entry name" value="SENSOR HISTIDINE KINASE CPXA"/>
    <property type="match status" value="1"/>
</dbReference>
<keyword evidence="10" id="KW-0067">ATP-binding</keyword>
<dbReference type="InterPro" id="IPR050398">
    <property type="entry name" value="HssS/ArlS-like"/>
</dbReference>
<evidence type="ECO:0000256" key="5">
    <source>
        <dbReference type="ARBA" id="ARBA00022553"/>
    </source>
</evidence>
<dbReference type="PROSITE" id="PS50109">
    <property type="entry name" value="HIS_KIN"/>
    <property type="match status" value="1"/>
</dbReference>
<dbReference type="SUPFAM" id="SSF55874">
    <property type="entry name" value="ATPase domain of HSP90 chaperone/DNA topoisomerase II/histidine kinase"/>
    <property type="match status" value="1"/>
</dbReference>
<reference evidence="16 17" key="1">
    <citation type="submission" date="2020-08" db="EMBL/GenBank/DDBJ databases">
        <title>Genomic Encyclopedia of Type Strains, Phase IV (KMG-IV): sequencing the most valuable type-strain genomes for metagenomic binning, comparative biology and taxonomic classification.</title>
        <authorList>
            <person name="Goeker M."/>
        </authorList>
    </citation>
    <scope>NUCLEOTIDE SEQUENCE [LARGE SCALE GENOMIC DNA]</scope>
    <source>
        <strain evidence="16 17">DSM 22368</strain>
    </source>
</reference>
<dbReference type="InterPro" id="IPR036890">
    <property type="entry name" value="HATPase_C_sf"/>
</dbReference>
<sequence length="446" mass="50999">MSDSGFTIHPNRSLKSLLLWWIVGAGSIFAIIFALISALFLNLGVILKMKGESEREITEYMSRYEIDPSTPLPQDDFYRVYSSIDDIPAPVKKIFKPETYTHEGFDFFVDIDYDDSEITPVDDFKDLCEGQVCQILFFYSYRMPEGQWLYLLSGLQLTEAEDKERDTVQDAALFVAVFAIFLFSMLALLLFRRISQPVKSLAEWADQLTIDKLRSQHPEFRFKELNAVAEKLNEAFKRTAESVEKEHRFLQYASHELRTPIAVASGNLELLDKLSESNRLPEEERAAIDRIRYSVKDMRLLTETLLWLNRSDSIIPPKEPVDLRALCQNSIQDNEYLLKGKQVSVELTGEPCIKEVSPVFCSILISNLIRNAFQHTQEGGVHIDVDTHELNILNWELGTVSPKGVADSEQAGFGLGLDLVEQIAGRMGWQYECEITKKGRLCRLVY</sequence>
<keyword evidence="6" id="KW-0808">Transferase</keyword>
<evidence type="ECO:0000256" key="10">
    <source>
        <dbReference type="ARBA" id="ARBA00022840"/>
    </source>
</evidence>
<dbReference type="GO" id="GO:0005886">
    <property type="term" value="C:plasma membrane"/>
    <property type="evidence" value="ECO:0007669"/>
    <property type="project" value="UniProtKB-SubCell"/>
</dbReference>
<dbReference type="SMART" id="SM00388">
    <property type="entry name" value="HisKA"/>
    <property type="match status" value="1"/>
</dbReference>
<evidence type="ECO:0000313" key="17">
    <source>
        <dbReference type="Proteomes" id="UP000528457"/>
    </source>
</evidence>
<dbReference type="InterPro" id="IPR003661">
    <property type="entry name" value="HisK_dim/P_dom"/>
</dbReference>
<keyword evidence="12" id="KW-0902">Two-component regulatory system</keyword>
<evidence type="ECO:0000256" key="7">
    <source>
        <dbReference type="ARBA" id="ARBA00022692"/>
    </source>
</evidence>
<evidence type="ECO:0000256" key="11">
    <source>
        <dbReference type="ARBA" id="ARBA00022989"/>
    </source>
</evidence>
<evidence type="ECO:0000256" key="4">
    <source>
        <dbReference type="ARBA" id="ARBA00022475"/>
    </source>
</evidence>
<comment type="subcellular location">
    <subcellularLocation>
        <location evidence="2">Cell membrane</location>
        <topology evidence="2">Multi-pass membrane protein</topology>
    </subcellularLocation>
</comment>
<gene>
    <name evidence="16" type="ORF">HNR48_002948</name>
</gene>
<evidence type="ECO:0000256" key="13">
    <source>
        <dbReference type="ARBA" id="ARBA00023136"/>
    </source>
</evidence>
<dbReference type="Gene3D" id="3.30.565.10">
    <property type="entry name" value="Histidine kinase-like ATPase, C-terminal domain"/>
    <property type="match status" value="1"/>
</dbReference>
<keyword evidence="17" id="KW-1185">Reference proteome</keyword>
<evidence type="ECO:0000313" key="16">
    <source>
        <dbReference type="EMBL" id="MBB6522663.1"/>
    </source>
</evidence>
<keyword evidence="7 14" id="KW-0812">Transmembrane</keyword>
<dbReference type="AlphaFoldDB" id="A0A7X0MWN6"/>
<dbReference type="EMBL" id="JACHHT010000002">
    <property type="protein sequence ID" value="MBB6522663.1"/>
    <property type="molecule type" value="Genomic_DNA"/>
</dbReference>
<dbReference type="GO" id="GO:0000155">
    <property type="term" value="F:phosphorelay sensor kinase activity"/>
    <property type="evidence" value="ECO:0007669"/>
    <property type="project" value="InterPro"/>
</dbReference>
<keyword evidence="8" id="KW-0547">Nucleotide-binding</keyword>
<dbReference type="Gene3D" id="6.10.340.10">
    <property type="match status" value="1"/>
</dbReference>
<feature type="transmembrane region" description="Helical" evidence="14">
    <location>
        <begin position="20"/>
        <end position="47"/>
    </location>
</feature>
<dbReference type="RefSeq" id="WP_166845457.1">
    <property type="nucleotide sequence ID" value="NZ_JAAONY010000002.1"/>
</dbReference>
<organism evidence="16 17">
    <name type="scientific">Pseudoteredinibacter isoporae</name>
    <dbReference type="NCBI Taxonomy" id="570281"/>
    <lineage>
        <taxon>Bacteria</taxon>
        <taxon>Pseudomonadati</taxon>
        <taxon>Pseudomonadota</taxon>
        <taxon>Gammaproteobacteria</taxon>
        <taxon>Cellvibrionales</taxon>
        <taxon>Cellvibrionaceae</taxon>
        <taxon>Pseudoteredinibacter</taxon>
    </lineage>
</organism>
<evidence type="ECO:0000256" key="8">
    <source>
        <dbReference type="ARBA" id="ARBA00022741"/>
    </source>
</evidence>
<evidence type="ECO:0000256" key="3">
    <source>
        <dbReference type="ARBA" id="ARBA00012438"/>
    </source>
</evidence>
<keyword evidence="4" id="KW-1003">Cell membrane</keyword>
<evidence type="ECO:0000256" key="12">
    <source>
        <dbReference type="ARBA" id="ARBA00023012"/>
    </source>
</evidence>